<name>A0ABR9Z9Q8_VIBAN</name>
<keyword evidence="3" id="KW-1185">Reference proteome</keyword>
<gene>
    <name evidence="2" type="ORF">EAY46_15405</name>
</gene>
<comment type="caution">
    <text evidence="2">The sequence shown here is derived from an EMBL/GenBank/DDBJ whole genome shotgun (WGS) entry which is preliminary data.</text>
</comment>
<proteinExistence type="predicted"/>
<feature type="transmembrane region" description="Helical" evidence="1">
    <location>
        <begin position="7"/>
        <end position="33"/>
    </location>
</feature>
<evidence type="ECO:0000313" key="3">
    <source>
        <dbReference type="Proteomes" id="UP000726136"/>
    </source>
</evidence>
<reference evidence="2 3" key="1">
    <citation type="journal article" date="2021" name="PeerJ">
        <title>Analysis of 44 Vibrio anguillarum genomes reveals high genetic diversity.</title>
        <authorList>
            <person name="Hansen M.J."/>
            <person name="Dalsgaard I."/>
        </authorList>
    </citation>
    <scope>NUCLEOTIDE SEQUENCE [LARGE SCALE GENOMIC DNA]</scope>
    <source>
        <strain evidence="2 3">040915-1/1B</strain>
    </source>
</reference>
<protein>
    <submittedName>
        <fullName evidence="2">Uncharacterized protein</fullName>
    </submittedName>
</protein>
<accession>A0ABR9Z9Q8</accession>
<dbReference type="EMBL" id="RDPI01000019">
    <property type="protein sequence ID" value="MBF4374455.1"/>
    <property type="molecule type" value="Genomic_DNA"/>
</dbReference>
<organism evidence="2 3">
    <name type="scientific">Vibrio anguillarum</name>
    <name type="common">Listonella anguillarum</name>
    <dbReference type="NCBI Taxonomy" id="55601"/>
    <lineage>
        <taxon>Bacteria</taxon>
        <taxon>Pseudomonadati</taxon>
        <taxon>Pseudomonadota</taxon>
        <taxon>Gammaproteobacteria</taxon>
        <taxon>Vibrionales</taxon>
        <taxon>Vibrionaceae</taxon>
        <taxon>Vibrio</taxon>
    </lineage>
</organism>
<evidence type="ECO:0000256" key="1">
    <source>
        <dbReference type="SAM" id="Phobius"/>
    </source>
</evidence>
<keyword evidence="1" id="KW-0812">Transmembrane</keyword>
<feature type="transmembrane region" description="Helical" evidence="1">
    <location>
        <begin position="39"/>
        <end position="58"/>
    </location>
</feature>
<evidence type="ECO:0000313" key="2">
    <source>
        <dbReference type="EMBL" id="MBF4374455.1"/>
    </source>
</evidence>
<keyword evidence="1" id="KW-0472">Membrane</keyword>
<dbReference type="Proteomes" id="UP000726136">
    <property type="component" value="Unassembled WGS sequence"/>
</dbReference>
<keyword evidence="1" id="KW-1133">Transmembrane helix</keyword>
<sequence length="72" mass="8356">MDSTINYIPFFWGLIGLIGYFYISLQIVAFRIAKLSNQSIHVTLLKSLVLGLLIVFEIKRMFTIQKQSKVIY</sequence>